<protein>
    <recommendedName>
        <fullName evidence="3">DUF1652 domain-containing protein</fullName>
    </recommendedName>
</protein>
<dbReference type="AlphaFoldDB" id="A0A0P9LZW0"/>
<accession>A0A0P9LZW0</accession>
<name>A0A0P9LZW0_9PSED</name>
<dbReference type="PATRIC" id="fig|200452.3.peg.849"/>
<comment type="caution">
    <text evidence="1">The sequence shown here is derived from an EMBL/GenBank/DDBJ whole genome shotgun (WGS) entry which is preliminary data.</text>
</comment>
<evidence type="ECO:0008006" key="3">
    <source>
        <dbReference type="Google" id="ProtNLM"/>
    </source>
</evidence>
<dbReference type="Pfam" id="PF07865">
    <property type="entry name" value="DUF1652"/>
    <property type="match status" value="1"/>
</dbReference>
<organism evidence="1 2">
    <name type="scientific">Pseudomonas congelans</name>
    <dbReference type="NCBI Taxonomy" id="200452"/>
    <lineage>
        <taxon>Bacteria</taxon>
        <taxon>Pseudomonadati</taxon>
        <taxon>Pseudomonadota</taxon>
        <taxon>Gammaproteobacteria</taxon>
        <taxon>Pseudomonadales</taxon>
        <taxon>Pseudomonadaceae</taxon>
        <taxon>Pseudomonas</taxon>
    </lineage>
</organism>
<reference evidence="1 2" key="1">
    <citation type="submission" date="2015-09" db="EMBL/GenBank/DDBJ databases">
        <title>Genome announcement of multiple Pseudomonas syringae strains.</title>
        <authorList>
            <person name="Thakur S."/>
            <person name="Wang P.W."/>
            <person name="Gong Y."/>
            <person name="Weir B.S."/>
            <person name="Guttman D.S."/>
        </authorList>
    </citation>
    <scope>NUCLEOTIDE SEQUENCE [LARGE SCALE GENOMIC DNA]</scope>
    <source>
        <strain evidence="1 2">ICMP19117</strain>
    </source>
</reference>
<evidence type="ECO:0000313" key="1">
    <source>
        <dbReference type="EMBL" id="KPW84176.1"/>
    </source>
</evidence>
<dbReference type="EMBL" id="LJQB01000060">
    <property type="protein sequence ID" value="KPW84176.1"/>
    <property type="molecule type" value="Genomic_DNA"/>
</dbReference>
<dbReference type="InterPro" id="IPR012448">
    <property type="entry name" value="DUF1652"/>
</dbReference>
<proteinExistence type="predicted"/>
<sequence length="113" mass="12755">MRCAARKPIRLKLVYTLHHASAPSRGRTMFSKPDIQRVLETAFLPSKCECVVAPNETFSVKLLHPESGDIQLYVTALSLSEVESSRSIARLVLSLREQRDLMGQMNLSLRRMA</sequence>
<dbReference type="Proteomes" id="UP000050411">
    <property type="component" value="Unassembled WGS sequence"/>
</dbReference>
<evidence type="ECO:0000313" key="2">
    <source>
        <dbReference type="Proteomes" id="UP000050411"/>
    </source>
</evidence>
<gene>
    <name evidence="1" type="ORF">ALO92_100221</name>
</gene>